<dbReference type="Gene3D" id="1.10.287.1080">
    <property type="entry name" value="MazG-like"/>
    <property type="match status" value="1"/>
</dbReference>
<comment type="caution">
    <text evidence="2">The sequence shown here is derived from an EMBL/GenBank/DDBJ whole genome shotgun (WGS) entry which is preliminary data.</text>
</comment>
<dbReference type="InterPro" id="IPR048015">
    <property type="entry name" value="NTP-PPase_MazG-like_N"/>
</dbReference>
<dbReference type="PANTHER" id="PTHR30522:SF0">
    <property type="entry name" value="NUCLEOSIDE TRIPHOSPHATE PYROPHOSPHOHYDROLASE"/>
    <property type="match status" value="1"/>
</dbReference>
<dbReference type="RefSeq" id="WP_178644547.1">
    <property type="nucleotide sequence ID" value="NZ_JBBMEJ010000012.1"/>
</dbReference>
<reference evidence="2 3" key="1">
    <citation type="submission" date="2024-03" db="EMBL/GenBank/DDBJ databases">
        <title>Human intestinal bacterial collection.</title>
        <authorList>
            <person name="Pauvert C."/>
            <person name="Hitch T.C.A."/>
            <person name="Clavel T."/>
        </authorList>
    </citation>
    <scope>NUCLEOTIDE SEQUENCE [LARGE SCALE GENOMIC DNA]</scope>
    <source>
        <strain evidence="2 3">CLA-JM-H16</strain>
    </source>
</reference>
<accession>A0ABV1BFN4</accession>
<dbReference type="PANTHER" id="PTHR30522">
    <property type="entry name" value="NUCLEOSIDE TRIPHOSPHATE PYROPHOSPHOHYDROLASE"/>
    <property type="match status" value="1"/>
</dbReference>
<feature type="domain" description="NTP pyrophosphohydrolase MazG-like" evidence="1">
    <location>
        <begin position="29"/>
        <end position="106"/>
    </location>
</feature>
<dbReference type="InterPro" id="IPR004518">
    <property type="entry name" value="MazG-like_dom"/>
</dbReference>
<organism evidence="2 3">
    <name type="scientific">Blautia aquisgranensis</name>
    <dbReference type="NCBI Taxonomy" id="3133153"/>
    <lineage>
        <taxon>Bacteria</taxon>
        <taxon>Bacillati</taxon>
        <taxon>Bacillota</taxon>
        <taxon>Clostridia</taxon>
        <taxon>Lachnospirales</taxon>
        <taxon>Lachnospiraceae</taxon>
        <taxon>Blautia</taxon>
    </lineage>
</organism>
<evidence type="ECO:0000259" key="1">
    <source>
        <dbReference type="Pfam" id="PF03819"/>
    </source>
</evidence>
<evidence type="ECO:0000313" key="2">
    <source>
        <dbReference type="EMBL" id="MEQ2371429.1"/>
    </source>
</evidence>
<dbReference type="EMBL" id="JBBMEJ010000012">
    <property type="protein sequence ID" value="MEQ2371429.1"/>
    <property type="molecule type" value="Genomic_DNA"/>
</dbReference>
<keyword evidence="3" id="KW-1185">Reference proteome</keyword>
<dbReference type="CDD" id="cd11528">
    <property type="entry name" value="NTP-PPase_MazG_Nterm"/>
    <property type="match status" value="1"/>
</dbReference>
<sequence length="132" mass="15535">MATQDRYTFEELVSIISRIRRECPWDSVQTHESLKECLTNEVQEVFEGIDHFRETGDSDNFCEELGDILMLLILQSEIAREEGQFTIDDVISGVADKMRFRHPRIFFPEDKEACSLSWEELKKREKMGRKCP</sequence>
<dbReference type="SUPFAM" id="SSF101386">
    <property type="entry name" value="all-alpha NTP pyrophosphatases"/>
    <property type="match status" value="1"/>
</dbReference>
<dbReference type="InterPro" id="IPR011551">
    <property type="entry name" value="NTP_PyrPHydrolase_MazG"/>
</dbReference>
<evidence type="ECO:0000313" key="3">
    <source>
        <dbReference type="Proteomes" id="UP001473063"/>
    </source>
</evidence>
<dbReference type="Pfam" id="PF03819">
    <property type="entry name" value="MazG"/>
    <property type="match status" value="1"/>
</dbReference>
<gene>
    <name evidence="2" type="ORF">WMO28_10835</name>
</gene>
<dbReference type="Proteomes" id="UP001473063">
    <property type="component" value="Unassembled WGS sequence"/>
</dbReference>
<name>A0ABV1BFN4_9FIRM</name>
<proteinExistence type="predicted"/>
<protein>
    <submittedName>
        <fullName evidence="2">MazG nucleotide pyrophosphohydrolase domain-containing protein</fullName>
    </submittedName>
</protein>